<reference evidence="2" key="1">
    <citation type="submission" date="2016-10" db="EMBL/GenBank/DDBJ databases">
        <authorList>
            <person name="Varghese N."/>
            <person name="Submissions S."/>
        </authorList>
    </citation>
    <scope>NUCLEOTIDE SEQUENCE [LARGE SCALE GENOMIC DNA]</scope>
    <source>
        <strain evidence="2">DSM 16995</strain>
    </source>
</reference>
<dbReference type="STRING" id="246191.SAMN05660337_2078"/>
<evidence type="ECO:0000313" key="1">
    <source>
        <dbReference type="EMBL" id="SDL09951.1"/>
    </source>
</evidence>
<sequence>MIKAFECQRCGHCCQGEGGIIMTKKDRKRLAEHLGLPEEEMVLKYSETVNGKIRLQSREDGYCVFFNEGCGVHPGRPDVCRAWPFFRGNLVDKLSWEMVQDYCPGINNEAGHEQFVIQGKEYIRAEGLRQHDPEVGPNALITEDD</sequence>
<dbReference type="PANTHER" id="PTHR35866:SF1">
    <property type="entry name" value="YKGJ FAMILY CYSTEINE CLUSTER PROTEIN"/>
    <property type="match status" value="1"/>
</dbReference>
<dbReference type="EMBL" id="FNGA01000003">
    <property type="protein sequence ID" value="SDL09951.1"/>
    <property type="molecule type" value="Genomic_DNA"/>
</dbReference>
<dbReference type="InterPro" id="IPR005358">
    <property type="entry name" value="Puta_zinc/iron-chelating_dom"/>
</dbReference>
<accession>A0A1G9HAE7</accession>
<gene>
    <name evidence="1" type="ORF">SAMN05660337_2078</name>
</gene>
<name>A0A1G9HAE7_9BACT</name>
<dbReference type="AlphaFoldDB" id="A0A1G9HAE7"/>
<evidence type="ECO:0000313" key="2">
    <source>
        <dbReference type="Proteomes" id="UP000199053"/>
    </source>
</evidence>
<organism evidence="1 2">
    <name type="scientific">Maridesulfovibrio ferrireducens</name>
    <dbReference type="NCBI Taxonomy" id="246191"/>
    <lineage>
        <taxon>Bacteria</taxon>
        <taxon>Pseudomonadati</taxon>
        <taxon>Thermodesulfobacteriota</taxon>
        <taxon>Desulfovibrionia</taxon>
        <taxon>Desulfovibrionales</taxon>
        <taxon>Desulfovibrionaceae</taxon>
        <taxon>Maridesulfovibrio</taxon>
    </lineage>
</organism>
<keyword evidence="2" id="KW-1185">Reference proteome</keyword>
<dbReference type="OrthoDB" id="9810361at2"/>
<dbReference type="Pfam" id="PF03692">
    <property type="entry name" value="CxxCxxCC"/>
    <property type="match status" value="1"/>
</dbReference>
<evidence type="ECO:0008006" key="3">
    <source>
        <dbReference type="Google" id="ProtNLM"/>
    </source>
</evidence>
<dbReference type="PANTHER" id="PTHR35866">
    <property type="entry name" value="PUTATIVE-RELATED"/>
    <property type="match status" value="1"/>
</dbReference>
<dbReference type="Proteomes" id="UP000199053">
    <property type="component" value="Unassembled WGS sequence"/>
</dbReference>
<proteinExistence type="predicted"/>
<dbReference type="RefSeq" id="WP_092160813.1">
    <property type="nucleotide sequence ID" value="NZ_FNGA01000003.1"/>
</dbReference>
<protein>
    <recommendedName>
        <fullName evidence="3">Zinc-or iron-chelating domain-containing protein</fullName>
    </recommendedName>
</protein>